<dbReference type="CDD" id="cd06171">
    <property type="entry name" value="Sigma70_r4"/>
    <property type="match status" value="1"/>
</dbReference>
<dbReference type="InterPro" id="IPR013324">
    <property type="entry name" value="RNA_pol_sigma_r3/r4-like"/>
</dbReference>
<dbReference type="SUPFAM" id="SSF88659">
    <property type="entry name" value="Sigma3 and sigma4 domains of RNA polymerase sigma factors"/>
    <property type="match status" value="1"/>
</dbReference>
<evidence type="ECO:0000313" key="6">
    <source>
        <dbReference type="EMBL" id="TYP98917.1"/>
    </source>
</evidence>
<dbReference type="OrthoDB" id="9150024at2"/>
<evidence type="ECO:0000256" key="4">
    <source>
        <dbReference type="ARBA" id="ARBA00023163"/>
    </source>
</evidence>
<dbReference type="Gene3D" id="1.10.1740.10">
    <property type="match status" value="1"/>
</dbReference>
<gene>
    <name evidence="6" type="ORF">C7447_102235</name>
</gene>
<reference evidence="6 7" key="1">
    <citation type="submission" date="2019-07" db="EMBL/GenBank/DDBJ databases">
        <title>Genomic Encyclopedia of Type Strains, Phase IV (KMG-IV): sequencing the most valuable type-strain genomes for metagenomic binning, comparative biology and taxonomic classification.</title>
        <authorList>
            <person name="Goeker M."/>
        </authorList>
    </citation>
    <scope>NUCLEOTIDE SEQUENCE [LARGE SCALE GENOMIC DNA]</scope>
    <source>
        <strain evidence="6 7">DSM 18961</strain>
    </source>
</reference>
<dbReference type="Pfam" id="PF08281">
    <property type="entry name" value="Sigma70_r4_2"/>
    <property type="match status" value="1"/>
</dbReference>
<dbReference type="InterPro" id="IPR013249">
    <property type="entry name" value="RNA_pol_sigma70_r4_t2"/>
</dbReference>
<dbReference type="SUPFAM" id="SSF88946">
    <property type="entry name" value="Sigma2 domain of RNA polymerase sigma factors"/>
    <property type="match status" value="1"/>
</dbReference>
<dbReference type="GO" id="GO:0006352">
    <property type="term" value="P:DNA-templated transcription initiation"/>
    <property type="evidence" value="ECO:0007669"/>
    <property type="project" value="InterPro"/>
</dbReference>
<evidence type="ECO:0000256" key="2">
    <source>
        <dbReference type="ARBA" id="ARBA00023015"/>
    </source>
</evidence>
<comment type="similarity">
    <text evidence="1">Belongs to the sigma-70 factor family. ECF subfamily.</text>
</comment>
<feature type="domain" description="RNA polymerase sigma factor 70 region 4 type 2" evidence="5">
    <location>
        <begin position="126"/>
        <end position="177"/>
    </location>
</feature>
<evidence type="ECO:0000313" key="7">
    <source>
        <dbReference type="Proteomes" id="UP000323136"/>
    </source>
</evidence>
<proteinExistence type="inferred from homology"/>
<keyword evidence="7" id="KW-1185">Reference proteome</keyword>
<dbReference type="InterPro" id="IPR036388">
    <property type="entry name" value="WH-like_DNA-bd_sf"/>
</dbReference>
<dbReference type="InterPro" id="IPR039425">
    <property type="entry name" value="RNA_pol_sigma-70-like"/>
</dbReference>
<name>A0A5S5DSR0_9FLAO</name>
<sequence>MKKNLSDEILWDSLKKGNVEAFSILFKTYYASLYNYGLKISKNETITEDSLQDFFIYIYEHRENLSDLNTIAPYLFSSFRRFIIHIIKKSKKNTFVRDINENIIDIHFTPEELITHQESKTFQNQNLPKLLNKLPKRQREVIYLKYNCNLKATEIAEVMDINYQSVNNTIHKAIKNLREDVAIIQLLNS</sequence>
<dbReference type="InterPro" id="IPR014284">
    <property type="entry name" value="RNA_pol_sigma-70_dom"/>
</dbReference>
<dbReference type="EMBL" id="VNIA01000002">
    <property type="protein sequence ID" value="TYP98917.1"/>
    <property type="molecule type" value="Genomic_DNA"/>
</dbReference>
<dbReference type="Gene3D" id="1.10.10.10">
    <property type="entry name" value="Winged helix-like DNA-binding domain superfamily/Winged helix DNA-binding domain"/>
    <property type="match status" value="1"/>
</dbReference>
<organism evidence="6 7">
    <name type="scientific">Tenacibaculum adriaticum</name>
    <dbReference type="NCBI Taxonomy" id="413713"/>
    <lineage>
        <taxon>Bacteria</taxon>
        <taxon>Pseudomonadati</taxon>
        <taxon>Bacteroidota</taxon>
        <taxon>Flavobacteriia</taxon>
        <taxon>Flavobacteriales</taxon>
        <taxon>Flavobacteriaceae</taxon>
        <taxon>Tenacibaculum</taxon>
    </lineage>
</organism>
<dbReference type="GO" id="GO:0003677">
    <property type="term" value="F:DNA binding"/>
    <property type="evidence" value="ECO:0007669"/>
    <property type="project" value="InterPro"/>
</dbReference>
<comment type="caution">
    <text evidence="6">The sequence shown here is derived from an EMBL/GenBank/DDBJ whole genome shotgun (WGS) entry which is preliminary data.</text>
</comment>
<dbReference type="PANTHER" id="PTHR43133">
    <property type="entry name" value="RNA POLYMERASE ECF-TYPE SIGMA FACTO"/>
    <property type="match status" value="1"/>
</dbReference>
<protein>
    <submittedName>
        <fullName evidence="6">RNA polymerase sigma factor (Sigma-70 family)</fullName>
    </submittedName>
</protein>
<dbReference type="InterPro" id="IPR013325">
    <property type="entry name" value="RNA_pol_sigma_r2"/>
</dbReference>
<dbReference type="NCBIfam" id="TIGR02937">
    <property type="entry name" value="sigma70-ECF"/>
    <property type="match status" value="1"/>
</dbReference>
<evidence type="ECO:0000259" key="5">
    <source>
        <dbReference type="Pfam" id="PF08281"/>
    </source>
</evidence>
<dbReference type="RefSeq" id="WP_148869720.1">
    <property type="nucleotide sequence ID" value="NZ_VNIA01000002.1"/>
</dbReference>
<dbReference type="PANTHER" id="PTHR43133:SF46">
    <property type="entry name" value="RNA POLYMERASE SIGMA-70 FACTOR ECF SUBFAMILY"/>
    <property type="match status" value="1"/>
</dbReference>
<evidence type="ECO:0000256" key="3">
    <source>
        <dbReference type="ARBA" id="ARBA00023082"/>
    </source>
</evidence>
<accession>A0A5S5DSR0</accession>
<dbReference type="GO" id="GO:0016987">
    <property type="term" value="F:sigma factor activity"/>
    <property type="evidence" value="ECO:0007669"/>
    <property type="project" value="UniProtKB-KW"/>
</dbReference>
<evidence type="ECO:0000256" key="1">
    <source>
        <dbReference type="ARBA" id="ARBA00010641"/>
    </source>
</evidence>
<dbReference type="AlphaFoldDB" id="A0A5S5DSR0"/>
<keyword evidence="3" id="KW-0731">Sigma factor</keyword>
<keyword evidence="4" id="KW-0804">Transcription</keyword>
<dbReference type="Proteomes" id="UP000323136">
    <property type="component" value="Unassembled WGS sequence"/>
</dbReference>
<keyword evidence="2" id="KW-0805">Transcription regulation</keyword>